<dbReference type="OrthoDB" id="384398at2759"/>
<dbReference type="EMBL" id="KI965460">
    <property type="protein sequence ID" value="EUD69570.1"/>
    <property type="molecule type" value="Genomic_DNA"/>
</dbReference>
<dbReference type="GeneID" id="20035708"/>
<evidence type="ECO:0000313" key="2">
    <source>
        <dbReference type="Proteomes" id="UP000030640"/>
    </source>
</evidence>
<dbReference type="VEuPathDB" id="PlasmoDB:C922_00434"/>
<name>W7ACZ6_9APIC</name>
<accession>W7ACZ6</accession>
<reference evidence="1 2" key="1">
    <citation type="submission" date="2013-02" db="EMBL/GenBank/DDBJ databases">
        <title>The Genome Sequence of Plasmodium inui San Antonio 1.</title>
        <authorList>
            <consortium name="The Broad Institute Genome Sequencing Platform"/>
            <consortium name="The Broad Institute Genome Sequencing Center for Infectious Disease"/>
            <person name="Neafsey D."/>
            <person name="Cheeseman I."/>
            <person name="Volkman S."/>
            <person name="Adams J."/>
            <person name="Walker B."/>
            <person name="Young S.K."/>
            <person name="Zeng Q."/>
            <person name="Gargeya S."/>
            <person name="Fitzgerald M."/>
            <person name="Haas B."/>
            <person name="Abouelleil A."/>
            <person name="Alvarado L."/>
            <person name="Arachchi H.M."/>
            <person name="Berlin A.M."/>
            <person name="Chapman S.B."/>
            <person name="Dewar J."/>
            <person name="Goldberg J."/>
            <person name="Griggs A."/>
            <person name="Gujja S."/>
            <person name="Hansen M."/>
            <person name="Howarth C."/>
            <person name="Imamovic A."/>
            <person name="Larimer J."/>
            <person name="McCowan C."/>
            <person name="Murphy C."/>
            <person name="Neiman D."/>
            <person name="Pearson M."/>
            <person name="Priest M."/>
            <person name="Roberts A."/>
            <person name="Saif S."/>
            <person name="Shea T."/>
            <person name="Sisk P."/>
            <person name="Sykes S."/>
            <person name="Wortman J."/>
            <person name="Nusbaum C."/>
            <person name="Birren B."/>
        </authorList>
    </citation>
    <scope>NUCLEOTIDE SEQUENCE [LARGE SCALE GENOMIC DNA]</scope>
    <source>
        <strain evidence="1 2">San Antonio 1</strain>
    </source>
</reference>
<keyword evidence="2" id="KW-1185">Reference proteome</keyword>
<protein>
    <submittedName>
        <fullName evidence="1">Uncharacterized protein</fullName>
    </submittedName>
</protein>
<gene>
    <name evidence="1" type="ORF">C922_00434</name>
</gene>
<organism evidence="1 2">
    <name type="scientific">Plasmodium inui San Antonio 1</name>
    <dbReference type="NCBI Taxonomy" id="1237626"/>
    <lineage>
        <taxon>Eukaryota</taxon>
        <taxon>Sar</taxon>
        <taxon>Alveolata</taxon>
        <taxon>Apicomplexa</taxon>
        <taxon>Aconoidasida</taxon>
        <taxon>Haemosporida</taxon>
        <taxon>Plasmodiidae</taxon>
        <taxon>Plasmodium</taxon>
        <taxon>Plasmodium (Plasmodium)</taxon>
    </lineage>
</organism>
<dbReference type="Proteomes" id="UP000030640">
    <property type="component" value="Unassembled WGS sequence"/>
</dbReference>
<evidence type="ECO:0000313" key="1">
    <source>
        <dbReference type="EMBL" id="EUD69570.1"/>
    </source>
</evidence>
<proteinExistence type="predicted"/>
<dbReference type="RefSeq" id="XP_008814272.1">
    <property type="nucleotide sequence ID" value="XM_008816050.1"/>
</dbReference>
<dbReference type="AlphaFoldDB" id="W7ACZ6"/>
<sequence>MQFQQGYPQYQQRYIEAPGYHRGDGFAHQLSSLLKDRRIQKQIYKVRRSKKHHGEMNYLSFNGTIDKIQNSSKGKTGYE</sequence>